<dbReference type="PaxDb" id="584708-Apau_1272"/>
<dbReference type="InterPro" id="IPR001719">
    <property type="entry name" value="AP_endonuc_2"/>
</dbReference>
<dbReference type="AlphaFoldDB" id="E3CYR8"/>
<keyword evidence="2 7" id="KW-0479">Metal-binding</keyword>
<evidence type="ECO:0000256" key="5">
    <source>
        <dbReference type="ARBA" id="ARBA00022833"/>
    </source>
</evidence>
<dbReference type="InterPro" id="IPR036237">
    <property type="entry name" value="Xyl_isomerase-like_sf"/>
</dbReference>
<protein>
    <recommendedName>
        <fullName evidence="7">Probable endonuclease 4</fullName>
        <ecNumber evidence="7">3.1.21.2</ecNumber>
    </recommendedName>
    <alternativeName>
        <fullName evidence="7">Endodeoxyribonuclease IV</fullName>
    </alternativeName>
    <alternativeName>
        <fullName evidence="7">Endonuclease IV</fullName>
    </alternativeName>
</protein>
<evidence type="ECO:0000256" key="3">
    <source>
        <dbReference type="ARBA" id="ARBA00022763"/>
    </source>
</evidence>
<keyword evidence="10" id="KW-1185">Reference proteome</keyword>
<feature type="binding site" evidence="7">
    <location>
        <position position="229"/>
    </location>
    <ligand>
        <name>Zn(2+)</name>
        <dbReference type="ChEBI" id="CHEBI:29105"/>
        <label>3</label>
    </ligand>
</feature>
<dbReference type="SMART" id="SM00518">
    <property type="entry name" value="AP2Ec"/>
    <property type="match status" value="1"/>
</dbReference>
<feature type="domain" description="Xylose isomerase-like TIM barrel" evidence="8">
    <location>
        <begin position="19"/>
        <end position="270"/>
    </location>
</feature>
<dbReference type="NCBIfam" id="TIGR00587">
    <property type="entry name" value="nfo"/>
    <property type="match status" value="1"/>
</dbReference>
<dbReference type="EMBL" id="CM001022">
    <property type="protein sequence ID" value="EFQ23696.1"/>
    <property type="molecule type" value="Genomic_DNA"/>
</dbReference>
<comment type="catalytic activity">
    <reaction evidence="7">
        <text>Endonucleolytic cleavage to 5'-phosphooligonucleotide end-products.</text>
        <dbReference type="EC" id="3.1.21.2"/>
    </reaction>
</comment>
<dbReference type="HOGENOM" id="CLU_025885_0_1_0"/>
<feature type="binding site" evidence="7">
    <location>
        <position position="143"/>
    </location>
    <ligand>
        <name>Zn(2+)</name>
        <dbReference type="ChEBI" id="CHEBI:29105"/>
        <label>1</label>
    </ligand>
</feature>
<evidence type="ECO:0000259" key="8">
    <source>
        <dbReference type="Pfam" id="PF01261"/>
    </source>
</evidence>
<feature type="binding site" evidence="7">
    <location>
        <position position="106"/>
    </location>
    <ligand>
        <name>Zn(2+)</name>
        <dbReference type="ChEBI" id="CHEBI:29105"/>
        <label>1</label>
    </ligand>
</feature>
<keyword evidence="4 7" id="KW-0378">Hydrolase</keyword>
<dbReference type="CDD" id="cd00019">
    <property type="entry name" value="AP2Ec"/>
    <property type="match status" value="1"/>
</dbReference>
<dbReference type="Pfam" id="PF01261">
    <property type="entry name" value="AP_endonuc_2"/>
    <property type="match status" value="1"/>
</dbReference>
<dbReference type="PROSITE" id="PS00729">
    <property type="entry name" value="AP_NUCLEASE_F2_1"/>
    <property type="match status" value="1"/>
</dbReference>
<dbReference type="OrthoDB" id="9805666at2"/>
<dbReference type="GO" id="GO:0008833">
    <property type="term" value="F:deoxyribonuclease IV (phage-T4-induced) activity"/>
    <property type="evidence" value="ECO:0007669"/>
    <property type="project" value="UniProtKB-UniRule"/>
</dbReference>
<keyword evidence="7" id="KW-0540">Nuclease</keyword>
<feature type="binding site" evidence="7">
    <location>
        <position position="227"/>
    </location>
    <ligand>
        <name>Zn(2+)</name>
        <dbReference type="ChEBI" id="CHEBI:29105"/>
        <label>3</label>
    </ligand>
</feature>
<evidence type="ECO:0000256" key="2">
    <source>
        <dbReference type="ARBA" id="ARBA00022723"/>
    </source>
</evidence>
<dbReference type="GO" id="GO:0008081">
    <property type="term" value="F:phosphoric diester hydrolase activity"/>
    <property type="evidence" value="ECO:0007669"/>
    <property type="project" value="TreeGrafter"/>
</dbReference>
<evidence type="ECO:0000256" key="7">
    <source>
        <dbReference type="HAMAP-Rule" id="MF_00152"/>
    </source>
</evidence>
<keyword evidence="3 7" id="KW-0227">DNA damage</keyword>
<feature type="binding site" evidence="7">
    <location>
        <position position="259"/>
    </location>
    <ligand>
        <name>Zn(2+)</name>
        <dbReference type="ChEBI" id="CHEBI:29105"/>
        <label>2</label>
    </ligand>
</feature>
<organism evidence="9 10">
    <name type="scientific">Aminomonas paucivorans DSM 12260</name>
    <dbReference type="NCBI Taxonomy" id="584708"/>
    <lineage>
        <taxon>Bacteria</taxon>
        <taxon>Thermotogati</taxon>
        <taxon>Synergistota</taxon>
        <taxon>Synergistia</taxon>
        <taxon>Synergistales</taxon>
        <taxon>Synergistaceae</taxon>
        <taxon>Aminomonas</taxon>
    </lineage>
</organism>
<comment type="similarity">
    <text evidence="1 7">Belongs to the AP endonuclease 2 family.</text>
</comment>
<accession>E3CYR8</accession>
<gene>
    <name evidence="7" type="primary">nfo</name>
    <name evidence="9" type="ORF">Apau_1272</name>
</gene>
<dbReference type="GO" id="GO:0008270">
    <property type="term" value="F:zinc ion binding"/>
    <property type="evidence" value="ECO:0007669"/>
    <property type="project" value="UniProtKB-UniRule"/>
</dbReference>
<dbReference type="RefSeq" id="WP_006300898.1">
    <property type="nucleotide sequence ID" value="NZ_CM001022.1"/>
</dbReference>
<evidence type="ECO:0000313" key="10">
    <source>
        <dbReference type="Proteomes" id="UP000005096"/>
    </source>
</evidence>
<dbReference type="GO" id="GO:0006284">
    <property type="term" value="P:base-excision repair"/>
    <property type="evidence" value="ECO:0007669"/>
    <property type="project" value="TreeGrafter"/>
</dbReference>
<evidence type="ECO:0000313" key="9">
    <source>
        <dbReference type="EMBL" id="EFQ23696.1"/>
    </source>
</evidence>
<feature type="binding site" evidence="7">
    <location>
        <position position="177"/>
    </location>
    <ligand>
        <name>Zn(2+)</name>
        <dbReference type="ChEBI" id="CHEBI:29105"/>
        <label>2</label>
    </ligand>
</feature>
<dbReference type="Gene3D" id="3.20.20.150">
    <property type="entry name" value="Divalent-metal-dependent TIM barrel enzymes"/>
    <property type="match status" value="1"/>
</dbReference>
<keyword evidence="5 7" id="KW-0862">Zinc</keyword>
<dbReference type="InterPro" id="IPR013022">
    <property type="entry name" value="Xyl_isomerase-like_TIM-brl"/>
</dbReference>
<dbReference type="Proteomes" id="UP000005096">
    <property type="component" value="Chromosome"/>
</dbReference>
<evidence type="ECO:0000256" key="6">
    <source>
        <dbReference type="ARBA" id="ARBA00023204"/>
    </source>
</evidence>
<feature type="binding site" evidence="7">
    <location>
        <position position="67"/>
    </location>
    <ligand>
        <name>Zn(2+)</name>
        <dbReference type="ChEBI" id="CHEBI:29105"/>
        <label>1</label>
    </ligand>
</feature>
<comment type="function">
    <text evidence="7">Endonuclease IV plays a role in DNA repair. It cleaves phosphodiester bonds at apurinic or apyrimidinic (AP) sites, generating a 3'-hydroxyl group and a 5'-terminal sugar phosphate.</text>
</comment>
<dbReference type="STRING" id="584708.Apau_1272"/>
<feature type="binding site" evidence="7">
    <location>
        <position position="143"/>
    </location>
    <ligand>
        <name>Zn(2+)</name>
        <dbReference type="ChEBI" id="CHEBI:29105"/>
        <label>2</label>
    </ligand>
</feature>
<dbReference type="InterPro" id="IPR018246">
    <property type="entry name" value="AP_endonuc_F2_Zn_BS"/>
</dbReference>
<dbReference type="FunFam" id="3.20.20.150:FF:000001">
    <property type="entry name" value="Probable endonuclease 4"/>
    <property type="match status" value="1"/>
</dbReference>
<feature type="binding site" evidence="7">
    <location>
        <position position="180"/>
    </location>
    <ligand>
        <name>Zn(2+)</name>
        <dbReference type="ChEBI" id="CHEBI:29105"/>
        <label>3</label>
    </ligand>
</feature>
<feature type="binding site" evidence="7">
    <location>
        <position position="214"/>
    </location>
    <ligand>
        <name>Zn(2+)</name>
        <dbReference type="ChEBI" id="CHEBI:29105"/>
        <label>2</label>
    </ligand>
</feature>
<dbReference type="SUPFAM" id="SSF51658">
    <property type="entry name" value="Xylose isomerase-like"/>
    <property type="match status" value="1"/>
</dbReference>
<dbReference type="PROSITE" id="PS51432">
    <property type="entry name" value="AP_NUCLEASE_F2_4"/>
    <property type="match status" value="1"/>
</dbReference>
<keyword evidence="7 9" id="KW-0255">Endonuclease</keyword>
<keyword evidence="6 7" id="KW-0234">DNA repair</keyword>
<proteinExistence type="inferred from homology"/>
<reference evidence="9 10" key="1">
    <citation type="journal article" date="2010" name="Stand. Genomic Sci.">
        <title>Non-contiguous finished genome sequence of Aminomonas paucivorans type strain (GLU-3).</title>
        <authorList>
            <person name="Pitluck S."/>
            <person name="Yasawong M."/>
            <person name="Held B."/>
            <person name="Lapidus A."/>
            <person name="Nolan M."/>
            <person name="Copeland A."/>
            <person name="Lucas S."/>
            <person name="Del Rio T.G."/>
            <person name="Tice H."/>
            <person name="Cheng J.F."/>
            <person name="Chertkov O."/>
            <person name="Goodwin L."/>
            <person name="Tapia R."/>
            <person name="Han C."/>
            <person name="Liolios K."/>
            <person name="Ivanova N."/>
            <person name="Mavromatis K."/>
            <person name="Ovchinnikova G."/>
            <person name="Pati A."/>
            <person name="Chen A."/>
            <person name="Palaniappan K."/>
            <person name="Land M."/>
            <person name="Hauser L."/>
            <person name="Chang Y.J."/>
            <person name="Jeffries C.D."/>
            <person name="Pukall R."/>
            <person name="Spring S."/>
            <person name="Rohde M."/>
            <person name="Sikorski J."/>
            <person name="Goker M."/>
            <person name="Woyke T."/>
            <person name="Bristow J."/>
            <person name="Eisen J.A."/>
            <person name="Markowitz V."/>
            <person name="Hugenholtz P."/>
            <person name="Kyrpides N.C."/>
            <person name="Klenk H.P."/>
        </authorList>
    </citation>
    <scope>NUCLEOTIDE SEQUENCE [LARGE SCALE GENOMIC DNA]</scope>
    <source>
        <strain evidence="9 10">DSM 12260</strain>
    </source>
</reference>
<evidence type="ECO:0000256" key="1">
    <source>
        <dbReference type="ARBA" id="ARBA00005340"/>
    </source>
</evidence>
<dbReference type="GO" id="GO:0003677">
    <property type="term" value="F:DNA binding"/>
    <property type="evidence" value="ECO:0007669"/>
    <property type="project" value="InterPro"/>
</dbReference>
<dbReference type="GO" id="GO:0003906">
    <property type="term" value="F:DNA-(apurinic or apyrimidinic site) endonuclease activity"/>
    <property type="evidence" value="ECO:0007669"/>
    <property type="project" value="TreeGrafter"/>
</dbReference>
<dbReference type="PROSITE" id="PS00731">
    <property type="entry name" value="AP_NUCLEASE_F2_3"/>
    <property type="match status" value="1"/>
</dbReference>
<dbReference type="EC" id="3.1.21.2" evidence="7"/>
<dbReference type="eggNOG" id="COG0648">
    <property type="taxonomic scope" value="Bacteria"/>
</dbReference>
<dbReference type="PANTHER" id="PTHR21445:SF0">
    <property type="entry name" value="APURINIC-APYRIMIDINIC ENDONUCLEASE"/>
    <property type="match status" value="1"/>
</dbReference>
<dbReference type="HAMAP" id="MF_00152">
    <property type="entry name" value="Nfo"/>
    <property type="match status" value="1"/>
</dbReference>
<dbReference type="PANTHER" id="PTHR21445">
    <property type="entry name" value="ENDONUCLEASE IV ENDODEOXYRIBONUCLEASE IV"/>
    <property type="match status" value="1"/>
</dbReference>
<comment type="cofactor">
    <cofactor evidence="7">
        <name>Zn(2+)</name>
        <dbReference type="ChEBI" id="CHEBI:29105"/>
    </cofactor>
    <text evidence="7">Binds 3 Zn(2+) ions.</text>
</comment>
<name>E3CYR8_9BACT</name>
<evidence type="ECO:0000256" key="4">
    <source>
        <dbReference type="ARBA" id="ARBA00022801"/>
    </source>
</evidence>
<sequence length="279" mass="31126">MALIGSHVSIEGGLWRAFERGQEMGCEALQIFTKNQLQWFASPLPLRECERFYRAWRESGISTVVSHASYLINLAGEEAVRRKSVDALVQELQRCDALGIDRVVLHPGFHRQLTRQEGMKRVLHSLEEVLEQTEALRVRILLETMSGQGTSLGATLEECTSLCASAGDLRRVGVCLDLCHLFAAGYELRTPEGYERLVGTVERELGLDAVGCWHLNDSKDPKGSRKDRHAHPGSGALGTLPFSLVVSDRRFPDVPAILETPADRGKENLALLRKWRGRE</sequence>